<feature type="domain" description="DUF4440" evidence="1">
    <location>
        <begin position="5"/>
        <end position="106"/>
    </location>
</feature>
<accession>A0A8S2XE09</accession>
<sequence length="112" mass="13261">MNDQVAAWNRADIYEFMNVYWKSDSLAFINKNGIKYGWKTVLDDYKERYPNKDMMGELIFSILRTEFQSSVSAFLVGKWDLKRKENNDVGGYFTLLWKKIDGKWLITTDHTS</sequence>
<protein>
    <recommendedName>
        <fullName evidence="1">DUF4440 domain-containing protein</fullName>
    </recommendedName>
</protein>
<comment type="caution">
    <text evidence="2">The sequence shown here is derived from an EMBL/GenBank/DDBJ whole genome shotgun (WGS) entry which is preliminary data.</text>
</comment>
<dbReference type="InterPro" id="IPR027843">
    <property type="entry name" value="DUF4440"/>
</dbReference>
<gene>
    <name evidence="2" type="ORF">TMI583_LOCUS47547</name>
</gene>
<dbReference type="Pfam" id="PF14534">
    <property type="entry name" value="DUF4440"/>
    <property type="match status" value="1"/>
</dbReference>
<dbReference type="AlphaFoldDB" id="A0A8S2XE09"/>
<reference evidence="2" key="1">
    <citation type="submission" date="2021-02" db="EMBL/GenBank/DDBJ databases">
        <authorList>
            <person name="Nowell W R."/>
        </authorList>
    </citation>
    <scope>NUCLEOTIDE SEQUENCE</scope>
</reference>
<evidence type="ECO:0000259" key="1">
    <source>
        <dbReference type="Pfam" id="PF14534"/>
    </source>
</evidence>
<proteinExistence type="predicted"/>
<dbReference type="InterPro" id="IPR032710">
    <property type="entry name" value="NTF2-like_dom_sf"/>
</dbReference>
<dbReference type="Gene3D" id="3.10.450.50">
    <property type="match status" value="1"/>
</dbReference>
<dbReference type="EMBL" id="CAJOBA010092556">
    <property type="protein sequence ID" value="CAF4490589.1"/>
    <property type="molecule type" value="Genomic_DNA"/>
</dbReference>
<evidence type="ECO:0000313" key="2">
    <source>
        <dbReference type="EMBL" id="CAF4490589.1"/>
    </source>
</evidence>
<organism evidence="2 3">
    <name type="scientific">Didymodactylos carnosus</name>
    <dbReference type="NCBI Taxonomy" id="1234261"/>
    <lineage>
        <taxon>Eukaryota</taxon>
        <taxon>Metazoa</taxon>
        <taxon>Spiralia</taxon>
        <taxon>Gnathifera</taxon>
        <taxon>Rotifera</taxon>
        <taxon>Eurotatoria</taxon>
        <taxon>Bdelloidea</taxon>
        <taxon>Philodinida</taxon>
        <taxon>Philodinidae</taxon>
        <taxon>Didymodactylos</taxon>
    </lineage>
</organism>
<name>A0A8S2XE09_9BILA</name>
<dbReference type="Proteomes" id="UP000682733">
    <property type="component" value="Unassembled WGS sequence"/>
</dbReference>
<dbReference type="SUPFAM" id="SSF54427">
    <property type="entry name" value="NTF2-like"/>
    <property type="match status" value="1"/>
</dbReference>
<evidence type="ECO:0000313" key="3">
    <source>
        <dbReference type="Proteomes" id="UP000682733"/>
    </source>
</evidence>